<evidence type="ECO:0000313" key="7">
    <source>
        <dbReference type="Proteomes" id="UP000292082"/>
    </source>
</evidence>
<evidence type="ECO:0000256" key="1">
    <source>
        <dbReference type="ARBA" id="ARBA00022741"/>
    </source>
</evidence>
<organism evidence="6 7">
    <name type="scientific">Dichomitus squalens</name>
    <dbReference type="NCBI Taxonomy" id="114155"/>
    <lineage>
        <taxon>Eukaryota</taxon>
        <taxon>Fungi</taxon>
        <taxon>Dikarya</taxon>
        <taxon>Basidiomycota</taxon>
        <taxon>Agaricomycotina</taxon>
        <taxon>Agaricomycetes</taxon>
        <taxon>Polyporales</taxon>
        <taxon>Polyporaceae</taxon>
        <taxon>Dichomitus</taxon>
    </lineage>
</organism>
<dbReference type="Proteomes" id="UP000292082">
    <property type="component" value="Unassembled WGS sequence"/>
</dbReference>
<dbReference type="InterPro" id="IPR041679">
    <property type="entry name" value="DNA2/NAM7-like_C"/>
</dbReference>
<accession>A0A4Q9PU38</accession>
<dbReference type="CDD" id="cd18808">
    <property type="entry name" value="SF1_C_Upf1"/>
    <property type="match status" value="1"/>
</dbReference>
<dbReference type="SUPFAM" id="SSF52540">
    <property type="entry name" value="P-loop containing nucleoside triphosphate hydrolases"/>
    <property type="match status" value="1"/>
</dbReference>
<dbReference type="Gene3D" id="3.40.50.300">
    <property type="entry name" value="P-loop containing nucleotide triphosphate hydrolases"/>
    <property type="match status" value="2"/>
</dbReference>
<keyword evidence="7" id="KW-1185">Reference proteome</keyword>
<dbReference type="EMBL" id="ML145130">
    <property type="protein sequence ID" value="TBU57996.1"/>
    <property type="molecule type" value="Genomic_DNA"/>
</dbReference>
<dbReference type="GO" id="GO:0005524">
    <property type="term" value="F:ATP binding"/>
    <property type="evidence" value="ECO:0007669"/>
    <property type="project" value="UniProtKB-KW"/>
</dbReference>
<evidence type="ECO:0000256" key="4">
    <source>
        <dbReference type="ARBA" id="ARBA00022840"/>
    </source>
</evidence>
<evidence type="ECO:0000256" key="2">
    <source>
        <dbReference type="ARBA" id="ARBA00022801"/>
    </source>
</evidence>
<dbReference type="InterPro" id="IPR050534">
    <property type="entry name" value="Coronavir_polyprotein_1ab"/>
</dbReference>
<sequence length="812" mass="90228">MPLLGASCRHALSALPFDLPLPSPPLSTTVCQPRSRRLQVPPHLPTSLEDEVSSMPPSRIRTIQQSLIDDYHPNIQVQDDVLESKLTKELFDDLLDTCPVPRRVGLAAIYSSSTRSRGILTRLIVATSTKAVVIQFHAKGKGANAYRGREVLAEQILCNEDVTLLAFDIGELAIALFADQNLRILNGVDLQSAFGVGRPPLAAIKFAVEEHAAVLKENVESVFAQSVWDDKRASAVTIACTQQAWVAQCVATYAGMEERVMAAKKVNTRFMNETQLRAIAQLERGDQKLALVQPTSIAHDFSAVGARHQTAHLRAERFQTRFRKDDTGVQTQRIAVHDPKTGIDFFINGTIVTAQGRNVTLKTDSSLEGRSIISITTEGADRPTNANQQRSHAVLQALQGGDILQNPFLKYIFEPSSEFAWPEAFPVVDTIPPIITKRPLNDSQQRAVEHMLLKTSETRLSIIQGPPGTGKTTVIAAFVASAVAAGTSGIWLVAQTNIAVKNIAEKLADVGFLNWRLLVSNDFHLEWHEHIYTSINKNIILSRDFKRAQRKVQGIPVILCTLSMLAHPKLHIFTTANPISTLVIDEASQIGIGDYVAPLQQFPSISKICMIGDDKQLPPFGADDDNIIQSIFEISHLRSTALFLSIQYRMPPLIGEVVSEVIYEGQLQSWPDHPVPTTQDSCWFVHTEDSRELQHETSWHNPAERLTVLKIAEKLQAEDKEYCIITPYDAQRSFLENELKASGLIWQDRCFNVDSFQGNEKDYVIVSLRGMYIVTSWDFVWDRAAQTLVGRMAAAWGDEVWVNPECLTVEDA</sequence>
<dbReference type="PANTHER" id="PTHR43788">
    <property type="entry name" value="DNA2/NAM7 HELICASE FAMILY MEMBER"/>
    <property type="match status" value="1"/>
</dbReference>
<keyword evidence="1" id="KW-0547">Nucleotide-binding</keyword>
<dbReference type="GO" id="GO:0043139">
    <property type="term" value="F:5'-3' DNA helicase activity"/>
    <property type="evidence" value="ECO:0007669"/>
    <property type="project" value="TreeGrafter"/>
</dbReference>
<proteinExistence type="predicted"/>
<gene>
    <name evidence="6" type="ORF">BD310DRAFT_959208</name>
</gene>
<reference evidence="6 7" key="1">
    <citation type="submission" date="2019-01" db="EMBL/GenBank/DDBJ databases">
        <title>Draft genome sequences of three monokaryotic isolates of the white-rot basidiomycete fungus Dichomitus squalens.</title>
        <authorList>
            <consortium name="DOE Joint Genome Institute"/>
            <person name="Lopez S.C."/>
            <person name="Andreopoulos B."/>
            <person name="Pangilinan J."/>
            <person name="Lipzen A."/>
            <person name="Riley R."/>
            <person name="Ahrendt S."/>
            <person name="Ng V."/>
            <person name="Barry K."/>
            <person name="Daum C."/>
            <person name="Grigoriev I.V."/>
            <person name="Hilden K.S."/>
            <person name="Makela M.R."/>
            <person name="de Vries R.P."/>
        </authorList>
    </citation>
    <scope>NUCLEOTIDE SEQUENCE [LARGE SCALE GENOMIC DNA]</scope>
    <source>
        <strain evidence="6 7">CBS 464.89</strain>
    </source>
</reference>
<dbReference type="Pfam" id="PF13604">
    <property type="entry name" value="AAA_30"/>
    <property type="match status" value="1"/>
</dbReference>
<evidence type="ECO:0000259" key="5">
    <source>
        <dbReference type="Pfam" id="PF13087"/>
    </source>
</evidence>
<dbReference type="GO" id="GO:0016787">
    <property type="term" value="F:hydrolase activity"/>
    <property type="evidence" value="ECO:0007669"/>
    <property type="project" value="UniProtKB-KW"/>
</dbReference>
<evidence type="ECO:0000313" key="6">
    <source>
        <dbReference type="EMBL" id="TBU57996.1"/>
    </source>
</evidence>
<dbReference type="InterPro" id="IPR047187">
    <property type="entry name" value="SF1_C_Upf1"/>
</dbReference>
<keyword evidence="4" id="KW-0067">ATP-binding</keyword>
<protein>
    <submittedName>
        <fullName evidence="6">P-loop containing nucleoside triphosphate hydrolase protein</fullName>
    </submittedName>
</protein>
<keyword evidence="2 6" id="KW-0378">Hydrolase</keyword>
<dbReference type="InterPro" id="IPR027417">
    <property type="entry name" value="P-loop_NTPase"/>
</dbReference>
<dbReference type="PANTHER" id="PTHR43788:SF8">
    <property type="entry name" value="DNA-BINDING PROTEIN SMUBP-2"/>
    <property type="match status" value="1"/>
</dbReference>
<dbReference type="Pfam" id="PF13087">
    <property type="entry name" value="AAA_12"/>
    <property type="match status" value="1"/>
</dbReference>
<name>A0A4Q9PU38_9APHY</name>
<dbReference type="STRING" id="114155.A0A4Q9PU38"/>
<evidence type="ECO:0000256" key="3">
    <source>
        <dbReference type="ARBA" id="ARBA00022806"/>
    </source>
</evidence>
<dbReference type="AlphaFoldDB" id="A0A4Q9PU38"/>
<feature type="domain" description="DNA2/NAM7 helicase-like C-terminal" evidence="5">
    <location>
        <begin position="631"/>
        <end position="768"/>
    </location>
</feature>
<keyword evidence="3" id="KW-0347">Helicase</keyword>